<keyword evidence="2" id="KW-1185">Reference proteome</keyword>
<sequence>MVEKEMPTLDSDERLNNLFDIAKASNLKEAFDKIQNVKETSLALYNKFNDKKYGKIQEKFKNAKLMEEEKLFDKNYLTGLFNKLWGHFTEKREVEGNVLDDAISIWKSFALNFKIASYNGCLCCKKEDGKKYSK</sequence>
<evidence type="ECO:0000313" key="2">
    <source>
        <dbReference type="Proteomes" id="UP001497535"/>
    </source>
</evidence>
<comment type="caution">
    <text evidence="1">The sequence shown here is derived from an EMBL/GenBank/DDBJ whole genome shotgun (WGS) entry which is preliminary data.</text>
</comment>
<accession>A0ACB1ABV8</accession>
<dbReference type="Proteomes" id="UP001497535">
    <property type="component" value="Unassembled WGS sequence"/>
</dbReference>
<proteinExistence type="predicted"/>
<evidence type="ECO:0000313" key="1">
    <source>
        <dbReference type="EMBL" id="CAK5088633.1"/>
    </source>
</evidence>
<organism evidence="1 2">
    <name type="scientific">Meloidogyne enterolobii</name>
    <name type="common">Root-knot nematode worm</name>
    <name type="synonym">Meloidogyne mayaguensis</name>
    <dbReference type="NCBI Taxonomy" id="390850"/>
    <lineage>
        <taxon>Eukaryota</taxon>
        <taxon>Metazoa</taxon>
        <taxon>Ecdysozoa</taxon>
        <taxon>Nematoda</taxon>
        <taxon>Chromadorea</taxon>
        <taxon>Rhabditida</taxon>
        <taxon>Tylenchina</taxon>
        <taxon>Tylenchomorpha</taxon>
        <taxon>Tylenchoidea</taxon>
        <taxon>Meloidogynidae</taxon>
        <taxon>Meloidogyninae</taxon>
        <taxon>Meloidogyne</taxon>
    </lineage>
</organism>
<name>A0ACB1ABV8_MELEN</name>
<protein>
    <submittedName>
        <fullName evidence="1">Uncharacterized protein</fullName>
    </submittedName>
</protein>
<dbReference type="EMBL" id="CAVMJV010000072">
    <property type="protein sequence ID" value="CAK5088633.1"/>
    <property type="molecule type" value="Genomic_DNA"/>
</dbReference>
<reference evidence="1" key="1">
    <citation type="submission" date="2023-11" db="EMBL/GenBank/DDBJ databases">
        <authorList>
            <person name="Poullet M."/>
        </authorList>
    </citation>
    <scope>NUCLEOTIDE SEQUENCE</scope>
    <source>
        <strain evidence="1">E1834</strain>
    </source>
</reference>
<gene>
    <name evidence="1" type="ORF">MENTE1834_LOCUS36289</name>
</gene>